<comment type="caution">
    <text evidence="1">The sequence shown here is derived from an EMBL/GenBank/DDBJ whole genome shotgun (WGS) entry which is preliminary data.</text>
</comment>
<dbReference type="RefSeq" id="WP_056995898.1">
    <property type="nucleotide sequence ID" value="NZ_AYYR01000001.1"/>
</dbReference>
<organism evidence="1 2">
    <name type="scientific">Secundilactobacillus collinoides DSM 20515 = JCM 1123</name>
    <dbReference type="NCBI Taxonomy" id="1423733"/>
    <lineage>
        <taxon>Bacteria</taxon>
        <taxon>Bacillati</taxon>
        <taxon>Bacillota</taxon>
        <taxon>Bacilli</taxon>
        <taxon>Lactobacillales</taxon>
        <taxon>Lactobacillaceae</taxon>
        <taxon>Secundilactobacillus</taxon>
    </lineage>
</organism>
<dbReference type="AlphaFoldDB" id="A0A0R2BFZ6"/>
<evidence type="ECO:0000313" key="2">
    <source>
        <dbReference type="Proteomes" id="UP000051845"/>
    </source>
</evidence>
<gene>
    <name evidence="1" type="ORF">FC82_GL000052</name>
</gene>
<sequence length="526" mass="60711">MNEIEMGVKMAKHKQNPEKQYLSFRNQYAQTENFQQLATIFKDDEMNAILGTFTFTLFENAGMNPKQWTVADIEEAMGAVFYAFSTHMTQASHDELQGAWRDMYIPLNDFVIFLVNTVATTLKHSEITDMLQRVEVAYGVGEQGYGDQNEPVDFDIIKAPEYGDDYTADEVFDKRFFGPGVTTEWHDYIAADIDKYVTAWVSTFFDSQEWQSVSKMTTQENASRYIKEMTRAAYDEYHRTPKNWTIAVIKAVLTDHFVHQFIIQPAQYQEIGPVLEAFFSFAKRAGYLRSVNADRTIKAIKEVEETMVVAGQNRQKYSETKKMWLDAASAGIDKRDRKETEAFIGAWVENQQARRAGESRSYERDLVYFNDGDYLTMPHDQSTGQLHWTKAVATRTHGDLSRYAWYLWSLPENQDLHEQINEADFVDFITFFGDAMYAQFLETPKRWQPDDVRIIWSGYDPTSDPESFALLRESLKRLVTYLDTEGKLAKQLGPEIKAVFDGAQLKPKKKSNVVSLADAKKRLDKK</sequence>
<proteinExistence type="predicted"/>
<name>A0A0R2BFZ6_SECCO</name>
<dbReference type="PATRIC" id="fig|1423733.4.peg.53"/>
<protein>
    <submittedName>
        <fullName evidence="1">Uncharacterized protein</fullName>
    </submittedName>
</protein>
<dbReference type="Proteomes" id="UP000051845">
    <property type="component" value="Unassembled WGS sequence"/>
</dbReference>
<reference evidence="1 2" key="1">
    <citation type="journal article" date="2015" name="Genome Announc.">
        <title>Expanding the biotechnology potential of lactobacilli through comparative genomics of 213 strains and associated genera.</title>
        <authorList>
            <person name="Sun Z."/>
            <person name="Harris H.M."/>
            <person name="McCann A."/>
            <person name="Guo C."/>
            <person name="Argimon S."/>
            <person name="Zhang W."/>
            <person name="Yang X."/>
            <person name="Jeffery I.B."/>
            <person name="Cooney J.C."/>
            <person name="Kagawa T.F."/>
            <person name="Liu W."/>
            <person name="Song Y."/>
            <person name="Salvetti E."/>
            <person name="Wrobel A."/>
            <person name="Rasinkangas P."/>
            <person name="Parkhill J."/>
            <person name="Rea M.C."/>
            <person name="O'Sullivan O."/>
            <person name="Ritari J."/>
            <person name="Douillard F.P."/>
            <person name="Paul Ross R."/>
            <person name="Yang R."/>
            <person name="Briner A.E."/>
            <person name="Felis G.E."/>
            <person name="de Vos W.M."/>
            <person name="Barrangou R."/>
            <person name="Klaenhammer T.R."/>
            <person name="Caufield P.W."/>
            <person name="Cui Y."/>
            <person name="Zhang H."/>
            <person name="O'Toole P.W."/>
        </authorList>
    </citation>
    <scope>NUCLEOTIDE SEQUENCE [LARGE SCALE GENOMIC DNA]</scope>
    <source>
        <strain evidence="1 2">DSM 20515</strain>
    </source>
</reference>
<accession>A0A0R2BFZ6</accession>
<evidence type="ECO:0000313" key="1">
    <source>
        <dbReference type="EMBL" id="KRM78026.1"/>
    </source>
</evidence>
<dbReference type="EMBL" id="AYYR01000001">
    <property type="protein sequence ID" value="KRM78026.1"/>
    <property type="molecule type" value="Genomic_DNA"/>
</dbReference>